<dbReference type="Proteomes" id="UP000521379">
    <property type="component" value="Unassembled WGS sequence"/>
</dbReference>
<sequence>MSRRTSVDYDWDESDVRVRANKKGSRPRTRQRPDYDDAVTGRVVTVDRGRYTAVVAEDTQDERLVTAVRAKSLRRTPIVAGDMVGLVGDTSGAPDTLARLVMLQERSTLLRRSADDTDPVERVVVANADQLVIVVAAADPTPRTGFIDRSLAAAYDAGIEPLLCITKTDLSDPTWLIEHYRELDLTVLTSAGQVQAAGGVHTAQDSPTPESAQTDDSLPLEPGMVETLREHLDGKVSTMLGHSGVGKSTLVNALTGADRATGGVNAVTGRGRHTSSSALALRVPDTGPGTWIIDTPGVRSFGLAHVDPDRIVESFDDLGEAIAQCPKGCTHGADAPGCALDAWVEQGKAGAAGAARLESLRRLLGSGRDDELSEKLLGS</sequence>
<dbReference type="GO" id="GO:0005737">
    <property type="term" value="C:cytoplasm"/>
    <property type="evidence" value="ECO:0007669"/>
    <property type="project" value="UniProtKB-SubCell"/>
</dbReference>
<keyword evidence="1" id="KW-0690">Ribosome biogenesis</keyword>
<dbReference type="EC" id="3.6.1.-" evidence="1"/>
<feature type="binding site" evidence="1">
    <location>
        <position position="325"/>
    </location>
    <ligand>
        <name>Zn(2+)</name>
        <dbReference type="ChEBI" id="CHEBI:29105"/>
    </ligand>
</feature>
<dbReference type="GO" id="GO:0005525">
    <property type="term" value="F:GTP binding"/>
    <property type="evidence" value="ECO:0007669"/>
    <property type="project" value="UniProtKB-UniRule"/>
</dbReference>
<evidence type="ECO:0000313" key="5">
    <source>
        <dbReference type="Proteomes" id="UP000521379"/>
    </source>
</evidence>
<proteinExistence type="inferred from homology"/>
<keyword evidence="1" id="KW-0342">GTP-binding</keyword>
<reference evidence="4 5" key="1">
    <citation type="submission" date="2020-02" db="EMBL/GenBank/DDBJ databases">
        <authorList>
            <person name="Sun Q."/>
        </authorList>
    </citation>
    <scope>NUCLEOTIDE SEQUENCE [LARGE SCALE GENOMIC DNA]</scope>
    <source>
        <strain evidence="4 5">YIM 13062</strain>
    </source>
</reference>
<evidence type="ECO:0000256" key="2">
    <source>
        <dbReference type="SAM" id="MobiDB-lite"/>
    </source>
</evidence>
<comment type="caution">
    <text evidence="4">The sequence shown here is derived from an EMBL/GenBank/DDBJ whole genome shotgun (WGS) entry which is preliminary data.</text>
</comment>
<evidence type="ECO:0000259" key="3">
    <source>
        <dbReference type="PROSITE" id="PS50936"/>
    </source>
</evidence>
<feature type="binding site" evidence="1">
    <location>
        <begin position="241"/>
        <end position="249"/>
    </location>
    <ligand>
        <name>GTP</name>
        <dbReference type="ChEBI" id="CHEBI:37565"/>
    </ligand>
</feature>
<keyword evidence="1" id="KW-0963">Cytoplasm</keyword>
<dbReference type="PANTHER" id="PTHR32120">
    <property type="entry name" value="SMALL RIBOSOMAL SUBUNIT BIOGENESIS GTPASE RSGA"/>
    <property type="match status" value="1"/>
</dbReference>
<dbReference type="GO" id="GO:0046872">
    <property type="term" value="F:metal ion binding"/>
    <property type="evidence" value="ECO:0007669"/>
    <property type="project" value="UniProtKB-KW"/>
</dbReference>
<keyword evidence="1" id="KW-0378">Hydrolase</keyword>
<accession>A0A846TWL3</accession>
<organism evidence="4 5">
    <name type="scientific">Kocuria subflava</name>
    <dbReference type="NCBI Taxonomy" id="1736139"/>
    <lineage>
        <taxon>Bacteria</taxon>
        <taxon>Bacillati</taxon>
        <taxon>Actinomycetota</taxon>
        <taxon>Actinomycetes</taxon>
        <taxon>Micrococcales</taxon>
        <taxon>Micrococcaceae</taxon>
        <taxon>Kocuria</taxon>
    </lineage>
</organism>
<keyword evidence="1" id="KW-0699">rRNA-binding</keyword>
<dbReference type="RefSeq" id="WP_119933078.1">
    <property type="nucleotide sequence ID" value="NZ_JAAVUN010000016.1"/>
</dbReference>
<dbReference type="PANTHER" id="PTHR32120:SF11">
    <property type="entry name" value="SMALL RIBOSOMAL SUBUNIT BIOGENESIS GTPASE RSGA 1, MITOCHONDRIAL-RELATED"/>
    <property type="match status" value="1"/>
</dbReference>
<dbReference type="AlphaFoldDB" id="A0A846TWL3"/>
<dbReference type="CDD" id="cd01854">
    <property type="entry name" value="YjeQ_EngC"/>
    <property type="match status" value="1"/>
</dbReference>
<feature type="region of interest" description="Disordered" evidence="2">
    <location>
        <begin position="198"/>
        <end position="219"/>
    </location>
</feature>
<dbReference type="GO" id="GO:0019843">
    <property type="term" value="F:rRNA binding"/>
    <property type="evidence" value="ECO:0007669"/>
    <property type="project" value="UniProtKB-KW"/>
</dbReference>
<dbReference type="Gene3D" id="1.10.40.50">
    <property type="entry name" value="Probable gtpase engc, domain 3"/>
    <property type="match status" value="1"/>
</dbReference>
<keyword evidence="1" id="KW-0479">Metal-binding</keyword>
<feature type="domain" description="EngC GTPase" evidence="3">
    <location>
        <begin position="126"/>
        <end position="299"/>
    </location>
</feature>
<keyword evidence="1" id="KW-0547">Nucleotide-binding</keyword>
<keyword evidence="1" id="KW-0694">RNA-binding</keyword>
<comment type="subunit">
    <text evidence="1">Monomer. Associates with 30S ribosomal subunit, binds 16S rRNA.</text>
</comment>
<keyword evidence="1" id="KW-0862">Zinc</keyword>
<feature type="binding site" evidence="1">
    <location>
        <position position="331"/>
    </location>
    <ligand>
        <name>Zn(2+)</name>
        <dbReference type="ChEBI" id="CHEBI:29105"/>
    </ligand>
</feature>
<feature type="binding site" evidence="1">
    <location>
        <position position="338"/>
    </location>
    <ligand>
        <name>Zn(2+)</name>
        <dbReference type="ChEBI" id="CHEBI:29105"/>
    </ligand>
</feature>
<dbReference type="GO" id="GO:0003924">
    <property type="term" value="F:GTPase activity"/>
    <property type="evidence" value="ECO:0007669"/>
    <property type="project" value="UniProtKB-UniRule"/>
</dbReference>
<feature type="compositionally biased region" description="Polar residues" evidence="2">
    <location>
        <begin position="203"/>
        <end position="216"/>
    </location>
</feature>
<feature type="binding site" evidence="1">
    <location>
        <begin position="166"/>
        <end position="169"/>
    </location>
    <ligand>
        <name>GTP</name>
        <dbReference type="ChEBI" id="CHEBI:37565"/>
    </ligand>
</feature>
<dbReference type="Pfam" id="PF03193">
    <property type="entry name" value="RsgA_GTPase"/>
    <property type="match status" value="2"/>
</dbReference>
<dbReference type="InterPro" id="IPR010914">
    <property type="entry name" value="RsgA_GTPase_dom"/>
</dbReference>
<name>A0A846TWL3_9MICC</name>
<dbReference type="PROSITE" id="PS50936">
    <property type="entry name" value="ENGC_GTPASE"/>
    <property type="match status" value="1"/>
</dbReference>
<dbReference type="SUPFAM" id="SSF52540">
    <property type="entry name" value="P-loop containing nucleoside triphosphate hydrolases"/>
    <property type="match status" value="1"/>
</dbReference>
<gene>
    <name evidence="1" type="primary">rsgA</name>
    <name evidence="4" type="ORF">GTW58_08995</name>
</gene>
<comment type="subcellular location">
    <subcellularLocation>
        <location evidence="1">Cytoplasm</location>
    </subcellularLocation>
</comment>
<dbReference type="EMBL" id="JAAVUN010000016">
    <property type="protein sequence ID" value="NKE10064.1"/>
    <property type="molecule type" value="Genomic_DNA"/>
</dbReference>
<feature type="binding site" evidence="1">
    <location>
        <position position="329"/>
    </location>
    <ligand>
        <name>Zn(2+)</name>
        <dbReference type="ChEBI" id="CHEBI:29105"/>
    </ligand>
</feature>
<dbReference type="Gene3D" id="3.40.50.300">
    <property type="entry name" value="P-loop containing nucleotide triphosphate hydrolases"/>
    <property type="match status" value="1"/>
</dbReference>
<dbReference type="InterPro" id="IPR004881">
    <property type="entry name" value="Ribosome_biogen_GTPase_RsgA"/>
</dbReference>
<dbReference type="HAMAP" id="MF_01820">
    <property type="entry name" value="GTPase_RsgA"/>
    <property type="match status" value="1"/>
</dbReference>
<evidence type="ECO:0000256" key="1">
    <source>
        <dbReference type="HAMAP-Rule" id="MF_01820"/>
    </source>
</evidence>
<dbReference type="InterPro" id="IPR027417">
    <property type="entry name" value="P-loop_NTPase"/>
</dbReference>
<dbReference type="GO" id="GO:0042274">
    <property type="term" value="P:ribosomal small subunit biogenesis"/>
    <property type="evidence" value="ECO:0007669"/>
    <property type="project" value="UniProtKB-UniRule"/>
</dbReference>
<comment type="similarity">
    <text evidence="1">Belongs to the TRAFAC class YlqF/YawG GTPase family. RsgA subfamily.</text>
</comment>
<keyword evidence="5" id="KW-1185">Reference proteome</keyword>
<comment type="cofactor">
    <cofactor evidence="1">
        <name>Zn(2+)</name>
        <dbReference type="ChEBI" id="CHEBI:29105"/>
    </cofactor>
    <text evidence="1">Binds 1 zinc ion per subunit.</text>
</comment>
<evidence type="ECO:0000313" key="4">
    <source>
        <dbReference type="EMBL" id="NKE10064.1"/>
    </source>
</evidence>
<comment type="function">
    <text evidence="1">One of several proteins that assist in the late maturation steps of the functional core of the 30S ribosomal subunit. Helps release RbfA from mature subunits. May play a role in the assembly of ribosomal proteins into the subunit. Circularly permuted GTPase that catalyzes slow GTP hydrolysis, GTPase activity is stimulated by the 30S ribosomal subunit.</text>
</comment>
<protein>
    <recommendedName>
        <fullName evidence="1">Small ribosomal subunit biogenesis GTPase RsgA</fullName>
        <ecNumber evidence="1">3.6.1.-</ecNumber>
    </recommendedName>
</protein>